<dbReference type="Proteomes" id="UP001642484">
    <property type="component" value="Unassembled WGS sequence"/>
</dbReference>
<keyword evidence="4" id="KW-1185">Reference proteome</keyword>
<evidence type="ECO:0000256" key="1">
    <source>
        <dbReference type="SAM" id="MobiDB-lite"/>
    </source>
</evidence>
<gene>
    <name evidence="3" type="ORF">CCMP2556_LOCUS7486</name>
</gene>
<evidence type="ECO:0000313" key="4">
    <source>
        <dbReference type="Proteomes" id="UP001642484"/>
    </source>
</evidence>
<dbReference type="Pfam" id="PF07727">
    <property type="entry name" value="RVT_2"/>
    <property type="match status" value="1"/>
</dbReference>
<dbReference type="InterPro" id="IPR013103">
    <property type="entry name" value="RVT_2"/>
</dbReference>
<feature type="domain" description="Reverse transcriptase Ty1/copia-type" evidence="2">
    <location>
        <begin position="158"/>
        <end position="290"/>
    </location>
</feature>
<protein>
    <recommendedName>
        <fullName evidence="2">Reverse transcriptase Ty1/copia-type domain-containing protein</fullName>
    </recommendedName>
</protein>
<feature type="region of interest" description="Disordered" evidence="1">
    <location>
        <begin position="1"/>
        <end position="39"/>
    </location>
</feature>
<name>A0ABP0IMZ6_9DINO</name>
<accession>A0ABP0IMZ6</accession>
<feature type="compositionally biased region" description="Polar residues" evidence="1">
    <location>
        <begin position="1"/>
        <end position="11"/>
    </location>
</feature>
<reference evidence="3 4" key="1">
    <citation type="submission" date="2024-02" db="EMBL/GenBank/DDBJ databases">
        <authorList>
            <person name="Chen Y."/>
            <person name="Shah S."/>
            <person name="Dougan E. K."/>
            <person name="Thang M."/>
            <person name="Chan C."/>
        </authorList>
    </citation>
    <scope>NUCLEOTIDE SEQUENCE [LARGE SCALE GENOMIC DNA]</scope>
</reference>
<evidence type="ECO:0000259" key="2">
    <source>
        <dbReference type="Pfam" id="PF07727"/>
    </source>
</evidence>
<comment type="caution">
    <text evidence="3">The sequence shown here is derived from an EMBL/GenBank/DDBJ whole genome shotgun (WGS) entry which is preliminary data.</text>
</comment>
<evidence type="ECO:0000313" key="3">
    <source>
        <dbReference type="EMBL" id="CAK9003965.1"/>
    </source>
</evidence>
<proteinExistence type="predicted"/>
<dbReference type="EMBL" id="CAXAMN010003335">
    <property type="protein sequence ID" value="CAK9003965.1"/>
    <property type="molecule type" value="Genomic_DNA"/>
</dbReference>
<sequence length="457" mass="51128">MPDGTSTSSASAPRGSKRPAEEDTEELSDVADSETEKRGLIRTLDPEEFNCLADVELVVEFLEPTKLCGKVTSPTLVGENVSSIFFGGSETKFKVVNFCGVKVKVWQPQGAIDDSTLEQLRADHCFDGMLTEIENLDKCEAGFPVRRQEAVDFTKRVGTKILTARWVTNFKIVLGQDGVRARIVIKDFATSKAKSIGASSPTPGVEGLKCVLAIAAQNAMYLTALDVSAAFMHTPLKEKKYCIKMPLSVTWVDGSPLYLVLSRALNGLRPASREWLDYCTGLVEPLGLRHTEVRVFWVREQLEQKKVEIEWIKGTANPSDMMTKVLDTRTFMKYREQLGFVRLEGVLAASQMMNPDWLEGCLEPLTRSATKKADETLFFIELCCEENSSLRLVCGQRDVQYIGITKDGELPETVRRLSEQIEELKKSRRVEKIHCHVSQALHEHEFGMACDQFSLEV</sequence>
<feature type="compositionally biased region" description="Acidic residues" evidence="1">
    <location>
        <begin position="22"/>
        <end position="33"/>
    </location>
</feature>
<organism evidence="3 4">
    <name type="scientific">Durusdinium trenchii</name>
    <dbReference type="NCBI Taxonomy" id="1381693"/>
    <lineage>
        <taxon>Eukaryota</taxon>
        <taxon>Sar</taxon>
        <taxon>Alveolata</taxon>
        <taxon>Dinophyceae</taxon>
        <taxon>Suessiales</taxon>
        <taxon>Symbiodiniaceae</taxon>
        <taxon>Durusdinium</taxon>
    </lineage>
</organism>